<dbReference type="InterPro" id="IPR005102">
    <property type="entry name" value="Carbo-bd_X2"/>
</dbReference>
<dbReference type="RefSeq" id="WP_232314121.1">
    <property type="nucleotide sequence ID" value="NZ_CP014209.1"/>
</dbReference>
<evidence type="ECO:0000313" key="13">
    <source>
        <dbReference type="EMBL" id="ANC31385.1"/>
    </source>
</evidence>
<dbReference type="InterPro" id="IPR017853">
    <property type="entry name" value="GH"/>
</dbReference>
<accession>A0A161I1W6</accession>
<evidence type="ECO:0000256" key="1">
    <source>
        <dbReference type="ARBA" id="ARBA00005641"/>
    </source>
</evidence>
<evidence type="ECO:0000256" key="6">
    <source>
        <dbReference type="ARBA" id="ARBA00023295"/>
    </source>
</evidence>
<dbReference type="PATRIC" id="fig|1300344.3.peg.1845"/>
<organism evidence="13 14">
    <name type="scientific">Isoptericola dokdonensis DS-3</name>
    <dbReference type="NCBI Taxonomy" id="1300344"/>
    <lineage>
        <taxon>Bacteria</taxon>
        <taxon>Bacillati</taxon>
        <taxon>Actinomycetota</taxon>
        <taxon>Actinomycetes</taxon>
        <taxon>Micrococcales</taxon>
        <taxon>Promicromonosporaceae</taxon>
        <taxon>Isoptericola</taxon>
    </lineage>
</organism>
<dbReference type="Pfam" id="PF18448">
    <property type="entry name" value="CBM46"/>
    <property type="match status" value="1"/>
</dbReference>
<dbReference type="InterPro" id="IPR014756">
    <property type="entry name" value="Ig_E-set"/>
</dbReference>
<dbReference type="PIRSF" id="PIRSF001043">
    <property type="entry name" value="Endoglucanase_B"/>
    <property type="match status" value="1"/>
</dbReference>
<dbReference type="PANTHER" id="PTHR31297">
    <property type="entry name" value="GLUCAN ENDO-1,6-BETA-GLUCOSIDASE B"/>
    <property type="match status" value="1"/>
</dbReference>
<name>A0A161I1W6_9MICO</name>
<dbReference type="InterPro" id="IPR050386">
    <property type="entry name" value="Glycosyl_hydrolase_5"/>
</dbReference>
<dbReference type="STRING" id="1300344.I598_1837"/>
<dbReference type="Gene3D" id="3.20.20.80">
    <property type="entry name" value="Glycosidases"/>
    <property type="match status" value="1"/>
</dbReference>
<dbReference type="GO" id="GO:0008810">
    <property type="term" value="F:cellulase activity"/>
    <property type="evidence" value="ECO:0007669"/>
    <property type="project" value="UniProtKB-EC"/>
</dbReference>
<dbReference type="InterPro" id="IPR040946">
    <property type="entry name" value="CBM46"/>
</dbReference>
<evidence type="ECO:0000256" key="2">
    <source>
        <dbReference type="ARBA" id="ARBA00022729"/>
    </source>
</evidence>
<dbReference type="PANTHER" id="PTHR31297:SF41">
    <property type="entry name" value="ENDOGLUCANASE, PUTATIVE (AFU_ORTHOLOGUE AFUA_5G01830)-RELATED"/>
    <property type="match status" value="1"/>
</dbReference>
<dbReference type="Pfam" id="PF00150">
    <property type="entry name" value="Cellulase"/>
    <property type="match status" value="1"/>
</dbReference>
<dbReference type="GO" id="GO:0030245">
    <property type="term" value="P:cellulose catabolic process"/>
    <property type="evidence" value="ECO:0007669"/>
    <property type="project" value="UniProtKB-KW"/>
</dbReference>
<dbReference type="SMR" id="A0A161I1W6"/>
<proteinExistence type="inferred from homology"/>
<dbReference type="InterPro" id="IPR016282">
    <property type="entry name" value="Glyco_hydro_5_endoGlcnase_B"/>
</dbReference>
<keyword evidence="4" id="KW-0136">Cellulose degradation</keyword>
<evidence type="ECO:0000256" key="3">
    <source>
        <dbReference type="ARBA" id="ARBA00022801"/>
    </source>
</evidence>
<feature type="domain" description="Glycoside hydrolase family 5" evidence="10">
    <location>
        <begin position="94"/>
        <end position="372"/>
    </location>
</feature>
<evidence type="ECO:0000256" key="8">
    <source>
        <dbReference type="RuleBase" id="RU361153"/>
    </source>
</evidence>
<dbReference type="GO" id="GO:0009986">
    <property type="term" value="C:cell surface"/>
    <property type="evidence" value="ECO:0007669"/>
    <property type="project" value="TreeGrafter"/>
</dbReference>
<dbReference type="Proteomes" id="UP000076794">
    <property type="component" value="Chromosome"/>
</dbReference>
<keyword evidence="5" id="KW-0119">Carbohydrate metabolism</keyword>
<dbReference type="SUPFAM" id="SSF51445">
    <property type="entry name" value="(Trans)glycosidases"/>
    <property type="match status" value="1"/>
</dbReference>
<comment type="similarity">
    <text evidence="1 8">Belongs to the glycosyl hydrolase 5 (cellulase A) family.</text>
</comment>
<dbReference type="Gene3D" id="2.60.40.10">
    <property type="entry name" value="Immunoglobulins"/>
    <property type="match status" value="1"/>
</dbReference>
<dbReference type="Pfam" id="PF03442">
    <property type="entry name" value="CBM_X2"/>
    <property type="match status" value="1"/>
</dbReference>
<evidence type="ECO:0000256" key="9">
    <source>
        <dbReference type="SAM" id="MobiDB-lite"/>
    </source>
</evidence>
<feature type="region of interest" description="Disordered" evidence="9">
    <location>
        <begin position="1"/>
        <end position="24"/>
    </location>
</feature>
<evidence type="ECO:0000256" key="5">
    <source>
        <dbReference type="ARBA" id="ARBA00023277"/>
    </source>
</evidence>
<feature type="domain" description="Carbohydrate binding X2" evidence="11">
    <location>
        <begin position="401"/>
        <end position="484"/>
    </location>
</feature>
<gene>
    <name evidence="13" type="primary">engD</name>
    <name evidence="13" type="ORF">I598_1837</name>
</gene>
<sequence>MKTRLDTSSGAAPAPDVRDEGHTRMRHLRRTPAVAVATATLLALTATAASAGPGHGDRHRPDRPGKTLTAEQTVEAMQPGWNLGNSFDAVGADETAWGNPVVTREQIAAVADEGFHSIRIPVTWGQHQGPAPDHTIDPDFLDRVEEVVDWALEEDLYVLLNVHHDSWMWTNAMPSDPAGVTAQFTATWEQLADRFADHPAELTFESLNEPQFAGVDDDAGDALLHDLNVAFHDVVRSSGGHNDDRLLVLPTLHTNAAQERLDALDATIDGLDDPQIAATIHYYGYWPFSVNVAGGYRYDDVARADMTGTFDRVQATFIDQGVPVILGEYGLLGFDRHTGTIEQGEKLKFFEMFGAEARAAGVTTMLWDNGQHLDRTTFAWQDPELFAQIESSWRTRSGTASTDQVFVRPGAVEPQTITLEKHGTRFHGLWIDRRPLLPVLDYRVRGDQVTLTKRLLHRLTDDAHGPQAELTARFTRGVPWDVEVIVADTPVLADATGTTDDFGIPTEFRGDRLATMEATYADGSAAGPHSWTTYKEFDAAFVPDEAAGEIVLRPAFFAEVRDGEPVHLTFHFWSGDTVEYTVTRSGDTVTGQVG</sequence>
<evidence type="ECO:0000313" key="14">
    <source>
        <dbReference type="Proteomes" id="UP000076794"/>
    </source>
</evidence>
<dbReference type="KEGG" id="ido:I598_1837"/>
<evidence type="ECO:0000259" key="10">
    <source>
        <dbReference type="Pfam" id="PF00150"/>
    </source>
</evidence>
<evidence type="ECO:0000259" key="12">
    <source>
        <dbReference type="Pfam" id="PF18448"/>
    </source>
</evidence>
<evidence type="ECO:0000259" key="11">
    <source>
        <dbReference type="Pfam" id="PF03442"/>
    </source>
</evidence>
<dbReference type="GO" id="GO:0008422">
    <property type="term" value="F:beta-glucosidase activity"/>
    <property type="evidence" value="ECO:0007669"/>
    <property type="project" value="TreeGrafter"/>
</dbReference>
<dbReference type="EMBL" id="CP014209">
    <property type="protein sequence ID" value="ANC31385.1"/>
    <property type="molecule type" value="Genomic_DNA"/>
</dbReference>
<evidence type="ECO:0000256" key="7">
    <source>
        <dbReference type="ARBA" id="ARBA00023326"/>
    </source>
</evidence>
<feature type="compositionally biased region" description="Polar residues" evidence="9">
    <location>
        <begin position="1"/>
        <end position="10"/>
    </location>
</feature>
<reference evidence="13 14" key="1">
    <citation type="submission" date="2016-01" db="EMBL/GenBank/DDBJ databases">
        <title>Complete genome sequence of a soil Actinobacterium, Isoptericola dokdonensis DS-3.</title>
        <authorList>
            <person name="Kwon S.-K."/>
            <person name="Kim J.F."/>
        </authorList>
    </citation>
    <scope>NUCLEOTIDE SEQUENCE [LARGE SCALE GENOMIC DNA]</scope>
    <source>
        <strain evidence="13 14">DS-3</strain>
    </source>
</reference>
<keyword evidence="6 8" id="KW-0326">Glycosidase</keyword>
<dbReference type="InterPro" id="IPR013783">
    <property type="entry name" value="Ig-like_fold"/>
</dbReference>
<keyword evidence="14" id="KW-1185">Reference proteome</keyword>
<evidence type="ECO:0000256" key="4">
    <source>
        <dbReference type="ARBA" id="ARBA00023001"/>
    </source>
</evidence>
<keyword evidence="2" id="KW-0732">Signal</keyword>
<protein>
    <submittedName>
        <fullName evidence="13">Endoglucanase D</fullName>
        <ecNumber evidence="13">3.2.1.4</ecNumber>
    </submittedName>
</protein>
<dbReference type="GO" id="GO:0005576">
    <property type="term" value="C:extracellular region"/>
    <property type="evidence" value="ECO:0007669"/>
    <property type="project" value="TreeGrafter"/>
</dbReference>
<dbReference type="AlphaFoldDB" id="A0A161I1W6"/>
<dbReference type="EC" id="3.2.1.4" evidence="13"/>
<dbReference type="SUPFAM" id="SSF81296">
    <property type="entry name" value="E set domains"/>
    <property type="match status" value="1"/>
</dbReference>
<dbReference type="InterPro" id="IPR001547">
    <property type="entry name" value="Glyco_hydro_5"/>
</dbReference>
<keyword evidence="7" id="KW-0624">Polysaccharide degradation</keyword>
<feature type="domain" description="Endoglucanase B carbohydrate binding" evidence="12">
    <location>
        <begin position="488"/>
        <end position="592"/>
    </location>
</feature>
<keyword evidence="3 8" id="KW-0378">Hydrolase</keyword>